<dbReference type="AlphaFoldDB" id="A0A4Q1TQ95"/>
<evidence type="ECO:0000313" key="3">
    <source>
        <dbReference type="Proteomes" id="UP000290475"/>
    </source>
</evidence>
<protein>
    <submittedName>
        <fullName evidence="2">Uncharacterized protein</fullName>
    </submittedName>
</protein>
<keyword evidence="1" id="KW-1133">Transmembrane helix</keyword>
<dbReference type="EMBL" id="MSSM01000026">
    <property type="protein sequence ID" value="RXT20864.1"/>
    <property type="molecule type" value="Genomic_DNA"/>
</dbReference>
<organism evidence="2 3">
    <name type="scientific">Lacticaseibacillus chiayiensis</name>
    <dbReference type="NCBI Taxonomy" id="2100821"/>
    <lineage>
        <taxon>Bacteria</taxon>
        <taxon>Bacillati</taxon>
        <taxon>Bacillota</taxon>
        <taxon>Bacilli</taxon>
        <taxon>Lactobacillales</taxon>
        <taxon>Lactobacillaceae</taxon>
        <taxon>Lacticaseibacillus</taxon>
    </lineage>
</organism>
<evidence type="ECO:0000313" key="2">
    <source>
        <dbReference type="EMBL" id="RXT20864.1"/>
    </source>
</evidence>
<gene>
    <name evidence="2" type="ORF">BVJ53_09750</name>
</gene>
<name>A0A4Q1TQ95_9LACO</name>
<dbReference type="Proteomes" id="UP000290475">
    <property type="component" value="Unassembled WGS sequence"/>
</dbReference>
<evidence type="ECO:0000256" key="1">
    <source>
        <dbReference type="SAM" id="Phobius"/>
    </source>
</evidence>
<proteinExistence type="predicted"/>
<reference evidence="2 3" key="1">
    <citation type="submission" date="2017-01" db="EMBL/GenBank/DDBJ databases">
        <title>Lactobacillus chiayiensis sp. nov., a lactic acid bacterium isolated from compost.</title>
        <authorList>
            <person name="Huang C.-H."/>
        </authorList>
    </citation>
    <scope>NUCLEOTIDE SEQUENCE [LARGE SCALE GENOMIC DNA]</scope>
    <source>
        <strain evidence="3">chh01</strain>
    </source>
</reference>
<accession>A0A4Q1TQ95</accession>
<feature type="transmembrane region" description="Helical" evidence="1">
    <location>
        <begin position="35"/>
        <end position="53"/>
    </location>
</feature>
<keyword evidence="1" id="KW-0812">Transmembrane</keyword>
<feature type="transmembrane region" description="Helical" evidence="1">
    <location>
        <begin position="7"/>
        <end position="29"/>
    </location>
</feature>
<comment type="caution">
    <text evidence="2">The sequence shown here is derived from an EMBL/GenBank/DDBJ whole genome shotgun (WGS) entry which is preliminary data.</text>
</comment>
<sequence length="80" mass="9253">MVILQSHIYFFMNLPTFVFGIGILSHIFFGHIRPLYVALWSITGSTLSLATFVRYMSLYGQSLAQLSLWPYQLMEKLVFS</sequence>
<dbReference type="RefSeq" id="WP_167470190.1">
    <property type="nucleotide sequence ID" value="NZ_MSSM01000026.1"/>
</dbReference>
<keyword evidence="1" id="KW-0472">Membrane</keyword>